<comment type="caution">
    <text evidence="3">The sequence shown here is derived from an EMBL/GenBank/DDBJ whole genome shotgun (WGS) entry which is preliminary data.</text>
</comment>
<dbReference type="Gene3D" id="2.120.10.30">
    <property type="entry name" value="TolB, C-terminal domain"/>
    <property type="match status" value="1"/>
</dbReference>
<sequence>MTFRPILTGTALLVALPAFGQEFERAPRNTDLEPAFEGQFRAPLESSDVTLQVTDIAAGLEHPWGIAILPEEDGYLVTERPGRLRHVAEDGTLSDPIAGMPEVAAQGQGGLLDVVLSPDFAESRRIYISYAKPVGDGLMATAAAYGTLNEDMTEVTDLTDIFVQEPGATVPKHFGSRIVFDDAGHVFITTGEHSSMKYREYAQDTSNTYGVIVRLTLDGEVPEDNPFVGDENAIDSIWSYGHRNIQGATMRDGVLWEVEHGPKGGDELNRPEPGKNYGWPVISYGETYGGSPIGSGEAQREGMEQPVYFWDPVIAPGDMTAYDGGMFSDWDGDFLIGSLKPGGIVRLEMDADGKVAAEERMAMSLGRVRDVDVDSDGSIVAITDYADGRLVRIATDGNDS</sequence>
<dbReference type="STRING" id="1641875.XM53_01930"/>
<feature type="signal peptide" evidence="1">
    <location>
        <begin position="1"/>
        <end position="20"/>
    </location>
</feature>
<dbReference type="RefSeq" id="WP_057789708.1">
    <property type="nucleotide sequence ID" value="NZ_LAXJ01000002.1"/>
</dbReference>
<proteinExistence type="predicted"/>
<dbReference type="AlphaFoldDB" id="A0A0T5P039"/>
<protein>
    <submittedName>
        <fullName evidence="3">Glucose dehydrogenase</fullName>
    </submittedName>
</protein>
<evidence type="ECO:0000313" key="3">
    <source>
        <dbReference type="EMBL" id="KRS14500.1"/>
    </source>
</evidence>
<feature type="chain" id="PRO_5006664106" evidence="1">
    <location>
        <begin position="21"/>
        <end position="400"/>
    </location>
</feature>
<feature type="domain" description="Glucose/Sorbosone dehydrogenase" evidence="2">
    <location>
        <begin position="60"/>
        <end position="392"/>
    </location>
</feature>
<dbReference type="PANTHER" id="PTHR19328">
    <property type="entry name" value="HEDGEHOG-INTERACTING PROTEIN"/>
    <property type="match status" value="1"/>
</dbReference>
<dbReference type="SUPFAM" id="SSF50952">
    <property type="entry name" value="Soluble quinoprotein glucose dehydrogenase"/>
    <property type="match status" value="1"/>
</dbReference>
<dbReference type="PATRIC" id="fig|1641875.4.peg.1476"/>
<dbReference type="InterPro" id="IPR012938">
    <property type="entry name" value="Glc/Sorbosone_DH"/>
</dbReference>
<gene>
    <name evidence="3" type="ORF">XM53_01930</name>
</gene>
<evidence type="ECO:0000256" key="1">
    <source>
        <dbReference type="SAM" id="SignalP"/>
    </source>
</evidence>
<dbReference type="Pfam" id="PF07995">
    <property type="entry name" value="GSDH"/>
    <property type="match status" value="1"/>
</dbReference>
<accession>A0A0T5P039</accession>
<dbReference type="PANTHER" id="PTHR19328:SF75">
    <property type="entry name" value="ALDOSE SUGAR DEHYDROGENASE YLII"/>
    <property type="match status" value="1"/>
</dbReference>
<evidence type="ECO:0000313" key="4">
    <source>
        <dbReference type="Proteomes" id="UP000051295"/>
    </source>
</evidence>
<reference evidence="3 4" key="1">
    <citation type="submission" date="2015-04" db="EMBL/GenBank/DDBJ databases">
        <title>The draft genome sequence of Roseovarius sp.R12b.</title>
        <authorList>
            <person name="Li G."/>
            <person name="Lai Q."/>
            <person name="Shao Z."/>
            <person name="Yan P."/>
        </authorList>
    </citation>
    <scope>NUCLEOTIDE SEQUENCE [LARGE SCALE GENOMIC DNA]</scope>
    <source>
        <strain evidence="3 4">R12B</strain>
    </source>
</reference>
<dbReference type="OrthoDB" id="9770043at2"/>
<dbReference type="InterPro" id="IPR011041">
    <property type="entry name" value="Quinoprot_gluc/sorb_DH_b-prop"/>
</dbReference>
<evidence type="ECO:0000259" key="2">
    <source>
        <dbReference type="Pfam" id="PF07995"/>
    </source>
</evidence>
<dbReference type="Proteomes" id="UP000051295">
    <property type="component" value="Unassembled WGS sequence"/>
</dbReference>
<keyword evidence="1" id="KW-0732">Signal</keyword>
<dbReference type="EMBL" id="LAXJ01000002">
    <property type="protein sequence ID" value="KRS14500.1"/>
    <property type="molecule type" value="Genomic_DNA"/>
</dbReference>
<keyword evidence="4" id="KW-1185">Reference proteome</keyword>
<name>A0A0T5P039_9RHOB</name>
<dbReference type="InterPro" id="IPR011042">
    <property type="entry name" value="6-blade_b-propeller_TolB-like"/>
</dbReference>
<organism evidence="3 4">
    <name type="scientific">Roseovarius atlanticus</name>
    <dbReference type="NCBI Taxonomy" id="1641875"/>
    <lineage>
        <taxon>Bacteria</taxon>
        <taxon>Pseudomonadati</taxon>
        <taxon>Pseudomonadota</taxon>
        <taxon>Alphaproteobacteria</taxon>
        <taxon>Rhodobacterales</taxon>
        <taxon>Roseobacteraceae</taxon>
        <taxon>Roseovarius</taxon>
    </lineage>
</organism>